<dbReference type="SUPFAM" id="SSF74853">
    <property type="entry name" value="Lamin A/C globular tail domain"/>
    <property type="match status" value="1"/>
</dbReference>
<organism evidence="1 2">
    <name type="scientific">Amycolatopsis lexingtonensis</name>
    <dbReference type="NCBI Taxonomy" id="218822"/>
    <lineage>
        <taxon>Bacteria</taxon>
        <taxon>Bacillati</taxon>
        <taxon>Actinomycetota</taxon>
        <taxon>Actinomycetes</taxon>
        <taxon>Pseudonocardiales</taxon>
        <taxon>Pseudonocardiaceae</taxon>
        <taxon>Amycolatopsis</taxon>
    </lineage>
</organism>
<evidence type="ECO:0000313" key="2">
    <source>
        <dbReference type="Proteomes" id="UP000631670"/>
    </source>
</evidence>
<sequence length="174" mass="17526">MAAVFREAGSVTVLGALALVLALGGLPAGPAPQVKIQEVLAGPAGYLVLRNAGAATADLSGWSVRSCTGGPAPVELALLPAGAEIPAGGRFLIAAAGFGGTEAAELVVPEVPGDGEMLLDHRRVRADAVGWAASSPCREREAAVACPGLAESRDAASRDTDDNRVDFSCVRARN</sequence>
<keyword evidence="2" id="KW-1185">Reference proteome</keyword>
<dbReference type="Proteomes" id="UP000631670">
    <property type="component" value="Unassembled WGS sequence"/>
</dbReference>
<accession>A0ABR9HVY3</accession>
<comment type="caution">
    <text evidence="1">The sequence shown here is derived from an EMBL/GenBank/DDBJ whole genome shotgun (WGS) entry which is preliminary data.</text>
</comment>
<protein>
    <recommendedName>
        <fullName evidence="3">Lamin tail domain-containing protein</fullName>
    </recommendedName>
</protein>
<reference evidence="1 2" key="1">
    <citation type="submission" date="2020-10" db="EMBL/GenBank/DDBJ databases">
        <title>Sequencing the genomes of 1000 actinobacteria strains.</title>
        <authorList>
            <person name="Klenk H.-P."/>
        </authorList>
    </citation>
    <scope>NUCLEOTIDE SEQUENCE [LARGE SCALE GENOMIC DNA]</scope>
    <source>
        <strain evidence="1 2">DSM 44653</strain>
    </source>
</reference>
<dbReference type="InterPro" id="IPR036415">
    <property type="entry name" value="Lamin_tail_dom_sf"/>
</dbReference>
<gene>
    <name evidence="1" type="ORF">H4696_002189</name>
</gene>
<proteinExistence type="predicted"/>
<evidence type="ECO:0000313" key="1">
    <source>
        <dbReference type="EMBL" id="MBE1495089.1"/>
    </source>
</evidence>
<name>A0ABR9HVY3_9PSEU</name>
<dbReference type="RefSeq" id="WP_338078665.1">
    <property type="nucleotide sequence ID" value="NZ_JADBEG010000001.1"/>
</dbReference>
<dbReference type="EMBL" id="JADBEG010000001">
    <property type="protein sequence ID" value="MBE1495089.1"/>
    <property type="molecule type" value="Genomic_DNA"/>
</dbReference>
<evidence type="ECO:0008006" key="3">
    <source>
        <dbReference type="Google" id="ProtNLM"/>
    </source>
</evidence>